<reference evidence="1 2" key="1">
    <citation type="submission" date="2024-05" db="EMBL/GenBank/DDBJ databases">
        <authorList>
            <person name="Wallberg A."/>
        </authorList>
    </citation>
    <scope>NUCLEOTIDE SEQUENCE [LARGE SCALE GENOMIC DNA]</scope>
</reference>
<sequence>TTLDYICNSTKAELLSWQLIPSSPPAIVGVPLGVDTATLALLLDHIGWEIYDIVDGSYFQDDINLPKFLYDRKWSFVTDKIQELLERNSTEGLALFLSVGLDVMRQYAGGNEVNNMLEFSYQVLKRFSNCVHDDGGTLNMPCLTSGLG</sequence>
<name>A0AAV2Q8K3_MEGNR</name>
<evidence type="ECO:0000313" key="2">
    <source>
        <dbReference type="Proteomes" id="UP001497623"/>
    </source>
</evidence>
<protein>
    <submittedName>
        <fullName evidence="1">Uncharacterized protein</fullName>
    </submittedName>
</protein>
<feature type="non-terminal residue" evidence="1">
    <location>
        <position position="1"/>
    </location>
</feature>
<evidence type="ECO:0000313" key="1">
    <source>
        <dbReference type="EMBL" id="CAL4070561.1"/>
    </source>
</evidence>
<dbReference type="EMBL" id="CAXKWB010003828">
    <property type="protein sequence ID" value="CAL4070561.1"/>
    <property type="molecule type" value="Genomic_DNA"/>
</dbReference>
<proteinExistence type="predicted"/>
<keyword evidence="2" id="KW-1185">Reference proteome</keyword>
<dbReference type="AlphaFoldDB" id="A0AAV2Q8K3"/>
<dbReference type="Proteomes" id="UP001497623">
    <property type="component" value="Unassembled WGS sequence"/>
</dbReference>
<gene>
    <name evidence="1" type="ORF">MNOR_LOCUS8299</name>
</gene>
<accession>A0AAV2Q8K3</accession>
<organism evidence="1 2">
    <name type="scientific">Meganyctiphanes norvegica</name>
    <name type="common">Northern krill</name>
    <name type="synonym">Thysanopoda norvegica</name>
    <dbReference type="NCBI Taxonomy" id="48144"/>
    <lineage>
        <taxon>Eukaryota</taxon>
        <taxon>Metazoa</taxon>
        <taxon>Ecdysozoa</taxon>
        <taxon>Arthropoda</taxon>
        <taxon>Crustacea</taxon>
        <taxon>Multicrustacea</taxon>
        <taxon>Malacostraca</taxon>
        <taxon>Eumalacostraca</taxon>
        <taxon>Eucarida</taxon>
        <taxon>Euphausiacea</taxon>
        <taxon>Euphausiidae</taxon>
        <taxon>Meganyctiphanes</taxon>
    </lineage>
</organism>
<feature type="non-terminal residue" evidence="1">
    <location>
        <position position="148"/>
    </location>
</feature>
<comment type="caution">
    <text evidence="1">The sequence shown here is derived from an EMBL/GenBank/DDBJ whole genome shotgun (WGS) entry which is preliminary data.</text>
</comment>